<sequence length="221" mass="25783">MKKIIFVIIILLIIGGGIGGYLYFSGKKTGQEPVEVTNINPLDYLVFEIKKENYSEFQKEKAFNQFNNSKNNIEQAVKNSVELGSNDLYYDWLNITGAMHMIGDYKREAQILKWFTGVYPGNSVSPSNLGNLYKSFIVNNQESEKYYLIALEREKKQYDIYYGLHELYRYNFQDTEKALEILERGRKNNPDEKSYVTDMADYLVVLGRKDEAEKIIDEWLV</sequence>
<comment type="caution">
    <text evidence="2">The sequence shown here is derived from an EMBL/GenBank/DDBJ whole genome shotgun (WGS) entry which is preliminary data.</text>
</comment>
<protein>
    <submittedName>
        <fullName evidence="2">Uncharacterized protein</fullName>
    </submittedName>
</protein>
<feature type="transmembrane region" description="Helical" evidence="1">
    <location>
        <begin position="5"/>
        <end position="24"/>
    </location>
</feature>
<name>A0A2M7Z800_9BACT</name>
<evidence type="ECO:0000256" key="1">
    <source>
        <dbReference type="SAM" id="Phobius"/>
    </source>
</evidence>
<dbReference type="Gene3D" id="1.25.40.10">
    <property type="entry name" value="Tetratricopeptide repeat domain"/>
    <property type="match status" value="1"/>
</dbReference>
<gene>
    <name evidence="2" type="ORF">CO134_04005</name>
</gene>
<dbReference type="SUPFAM" id="SSF81901">
    <property type="entry name" value="HCP-like"/>
    <property type="match status" value="1"/>
</dbReference>
<accession>A0A2M7Z800</accession>
<dbReference type="EMBL" id="PFVG01000109">
    <property type="protein sequence ID" value="PJA91700.1"/>
    <property type="molecule type" value="Genomic_DNA"/>
</dbReference>
<evidence type="ECO:0000313" key="2">
    <source>
        <dbReference type="EMBL" id="PJA91700.1"/>
    </source>
</evidence>
<dbReference type="InterPro" id="IPR011990">
    <property type="entry name" value="TPR-like_helical_dom_sf"/>
</dbReference>
<keyword evidence="1" id="KW-0472">Membrane</keyword>
<evidence type="ECO:0000313" key="3">
    <source>
        <dbReference type="Proteomes" id="UP000229569"/>
    </source>
</evidence>
<keyword evidence="1" id="KW-0812">Transmembrane</keyword>
<dbReference type="Proteomes" id="UP000229569">
    <property type="component" value="Unassembled WGS sequence"/>
</dbReference>
<reference evidence="3" key="1">
    <citation type="submission" date="2017-09" db="EMBL/GenBank/DDBJ databases">
        <title>Depth-based differentiation of microbial function through sediment-hosted aquifers and enrichment of novel symbionts in the deep terrestrial subsurface.</title>
        <authorList>
            <person name="Probst A.J."/>
            <person name="Ladd B."/>
            <person name="Jarett J.K."/>
            <person name="Geller-Mcgrath D.E."/>
            <person name="Sieber C.M.K."/>
            <person name="Emerson J.B."/>
            <person name="Anantharaman K."/>
            <person name="Thomas B.C."/>
            <person name="Malmstrom R."/>
            <person name="Stieglmeier M."/>
            <person name="Klingl A."/>
            <person name="Woyke T."/>
            <person name="Ryan C.M."/>
            <person name="Banfield J.F."/>
        </authorList>
    </citation>
    <scope>NUCLEOTIDE SEQUENCE [LARGE SCALE GENOMIC DNA]</scope>
</reference>
<organism evidence="2 3">
    <name type="scientific">Candidatus Kuenenbacteria bacterium CG_4_9_14_3_um_filter_39_14</name>
    <dbReference type="NCBI Taxonomy" id="1974616"/>
    <lineage>
        <taxon>Bacteria</taxon>
        <taxon>Candidatus Kueneniibacteriota</taxon>
    </lineage>
</organism>
<keyword evidence="1" id="KW-1133">Transmembrane helix</keyword>
<proteinExistence type="predicted"/>
<feature type="non-terminal residue" evidence="2">
    <location>
        <position position="221"/>
    </location>
</feature>
<dbReference type="AlphaFoldDB" id="A0A2M7Z800"/>